<gene>
    <name evidence="12" type="ORF">NPX13_g10814</name>
</gene>
<feature type="region of interest" description="Disordered" evidence="10">
    <location>
        <begin position="685"/>
        <end position="736"/>
    </location>
</feature>
<evidence type="ECO:0000256" key="2">
    <source>
        <dbReference type="ARBA" id="ARBA00022664"/>
    </source>
</evidence>
<comment type="function">
    <text evidence="7">Functions as a recycling factor of the spliceosome, a machinery that forms on each precursor-messenger RNA (pre-mRNA) and catalyzes the removal of introns. Chaperones the re-annealing of U4 and U6 snRNAs (small nuclear RNAs) released from previous rounds of splicing, an initial step in reforming the U4/U6-U5 tri-snRNP (small nuclear ribonucleoprotein) that can reassemble into another spliceosome complex; this step involves binding U6 and facilitating the unwinding of the U6 internal stem loop, followed by base-pairing of U6 to U4.</text>
</comment>
<dbReference type="InterPro" id="IPR000504">
    <property type="entry name" value="RRM_dom"/>
</dbReference>
<name>A0A9W8N400_9PEZI</name>
<comment type="caution">
    <text evidence="12">The sequence shown here is derived from an EMBL/GenBank/DDBJ whole genome shotgun (WGS) entry which is preliminary data.</text>
</comment>
<feature type="compositionally biased region" description="Gly residues" evidence="10">
    <location>
        <begin position="851"/>
        <end position="861"/>
    </location>
</feature>
<evidence type="ECO:0000256" key="10">
    <source>
        <dbReference type="SAM" id="MobiDB-lite"/>
    </source>
</evidence>
<keyword evidence="3" id="KW-0677">Repeat</keyword>
<evidence type="ECO:0000256" key="3">
    <source>
        <dbReference type="ARBA" id="ARBA00022737"/>
    </source>
</evidence>
<dbReference type="GO" id="GO:0003723">
    <property type="term" value="F:RNA binding"/>
    <property type="evidence" value="ECO:0007669"/>
    <property type="project" value="UniProtKB-UniRule"/>
</dbReference>
<proteinExistence type="predicted"/>
<feature type="domain" description="RRM" evidence="11">
    <location>
        <begin position="438"/>
        <end position="513"/>
    </location>
</feature>
<dbReference type="InterPro" id="IPR011990">
    <property type="entry name" value="TPR-like_helical_dom_sf"/>
</dbReference>
<evidence type="ECO:0000256" key="7">
    <source>
        <dbReference type="ARBA" id="ARBA00093374"/>
    </source>
</evidence>
<feature type="region of interest" description="Disordered" evidence="10">
    <location>
        <begin position="1"/>
        <end position="47"/>
    </location>
</feature>
<organism evidence="12 13">
    <name type="scientific">Xylaria arbuscula</name>
    <dbReference type="NCBI Taxonomy" id="114810"/>
    <lineage>
        <taxon>Eukaryota</taxon>
        <taxon>Fungi</taxon>
        <taxon>Dikarya</taxon>
        <taxon>Ascomycota</taxon>
        <taxon>Pezizomycotina</taxon>
        <taxon>Sordariomycetes</taxon>
        <taxon>Xylariomycetidae</taxon>
        <taxon>Xylariales</taxon>
        <taxon>Xylariaceae</taxon>
        <taxon>Xylaria</taxon>
    </lineage>
</organism>
<dbReference type="CDD" id="cd12296">
    <property type="entry name" value="RRM1_Prp24"/>
    <property type="match status" value="1"/>
</dbReference>
<feature type="compositionally biased region" description="Low complexity" evidence="10">
    <location>
        <begin position="355"/>
        <end position="377"/>
    </location>
</feature>
<reference evidence="12" key="1">
    <citation type="submission" date="2022-07" db="EMBL/GenBank/DDBJ databases">
        <title>Genome Sequence of Xylaria arbuscula.</title>
        <authorList>
            <person name="Buettner E."/>
        </authorList>
    </citation>
    <scope>NUCLEOTIDE SEQUENCE</scope>
    <source>
        <strain evidence="12">VT107</strain>
    </source>
</reference>
<feature type="region of interest" description="Disordered" evidence="10">
    <location>
        <begin position="813"/>
        <end position="869"/>
    </location>
</feature>
<comment type="subcellular location">
    <subcellularLocation>
        <location evidence="1">Nucleus</location>
    </subcellularLocation>
</comment>
<keyword evidence="5" id="KW-0508">mRNA splicing</keyword>
<evidence type="ECO:0000313" key="13">
    <source>
        <dbReference type="Proteomes" id="UP001148614"/>
    </source>
</evidence>
<dbReference type="Gene3D" id="3.30.70.330">
    <property type="match status" value="4"/>
</dbReference>
<dbReference type="InterPro" id="IPR031766">
    <property type="entry name" value="RRM_occluded"/>
</dbReference>
<dbReference type="SUPFAM" id="SSF54928">
    <property type="entry name" value="RNA-binding domain, RBD"/>
    <property type="match status" value="3"/>
</dbReference>
<sequence>MPRRRPCAITSTGKCPRRHWPSASSRPQPHHHHHHRHQQHQQQQQQQQIDPFAIPLGLGLYGRALTGVLAFDDEIWNNCAVYISNLHRQVKENPSLYTPLLPNMLDFFQRATKHCPWSGPLWSRYILTAEDAGWSFHNVESIKHAATNTKALDEHGMTGVLDMYTAWCGFLKRTAMNPGSSEDAADVAEVGLLAALEDVELWGKRLYKDAYQGDPNFRLERILIQFLSEVKGDTDGARSHWDRLSQHSLLANSYDFWLNYYLWEMVVYSSRPKPPSPTPPTSSNGAKSARVPTLATRVLQRALTQKTLDWPERIMEVYLQHCNDYEQPDTLHYALDTVHKTRRIVAKRREREKAAAAAAYTTETQTQVEQAQDQVATHSTQDATAPGSPSIGKRKRDEVSGDDKEAGEAASKKAKSVEASIDGAESREFTLKRDRENTSVMVTNLPADVTQTAIRRYFKEYGHINNLILHVEEDGKSSSALIEFRSPEEADSALLRDQKYFNQSQLSVKPGTRLTVFVSNYPPTADEKYIRRLFAHCGDIFNIRWPSLKYNAHRRFCYISFREPDAAYKATLMDGTLMEDQYKLQSKFSNPSHKKDREGAVAEGREIRVKGVHPSTQENDLRSIFGKYGKVVTVRLLTNLGGQNVGTAFVVYETKEQAEAALQLDKTKFKSQLLEVELSKETSFKPSATIRGQPRSNSTTPAPSGDGDVAMADEPEETQRKDRKSKPTPAEIQARSISIMGIPDTVNDARIRALVEEHVTFVKLRLEPTHAGAIVEFADAATAGRAALSLEGFEIEPGHKLRTGTAKQLYEKEKGDQNRNQQKQPTNNASSSNAPRNWMAPPPTVRRPVLGRGGAKRGGLGFVTAAKKG</sequence>
<dbReference type="GO" id="GO:0005688">
    <property type="term" value="C:U6 snRNP"/>
    <property type="evidence" value="ECO:0007669"/>
    <property type="project" value="UniProtKB-ARBA"/>
</dbReference>
<dbReference type="InterPro" id="IPR035979">
    <property type="entry name" value="RBD_domain_sf"/>
</dbReference>
<evidence type="ECO:0000313" key="12">
    <source>
        <dbReference type="EMBL" id="KAJ3553729.1"/>
    </source>
</evidence>
<feature type="compositionally biased region" description="Basic residues" evidence="10">
    <location>
        <begin position="28"/>
        <end position="39"/>
    </location>
</feature>
<protein>
    <recommendedName>
        <fullName evidence="8">U4/U6 snRNA-associated-splicing factor PRP24</fullName>
    </recommendedName>
</protein>
<accession>A0A9W8N400</accession>
<dbReference type="VEuPathDB" id="FungiDB:F4678DRAFT_247442"/>
<keyword evidence="6" id="KW-0539">Nucleus</keyword>
<dbReference type="InterPro" id="IPR012677">
    <property type="entry name" value="Nucleotide-bd_a/b_plait_sf"/>
</dbReference>
<evidence type="ECO:0000256" key="8">
    <source>
        <dbReference type="ARBA" id="ARBA00093627"/>
    </source>
</evidence>
<feature type="compositionally biased region" description="Basic and acidic residues" evidence="10">
    <location>
        <begin position="395"/>
        <end position="411"/>
    </location>
</feature>
<feature type="domain" description="RRM" evidence="11">
    <location>
        <begin position="735"/>
        <end position="808"/>
    </location>
</feature>
<dbReference type="SUPFAM" id="SSF48452">
    <property type="entry name" value="TPR-like"/>
    <property type="match status" value="1"/>
</dbReference>
<dbReference type="Gene3D" id="1.25.40.10">
    <property type="entry name" value="Tetratricopeptide repeat domain"/>
    <property type="match status" value="1"/>
</dbReference>
<dbReference type="InterPro" id="IPR034397">
    <property type="entry name" value="Prp24_RRM1"/>
</dbReference>
<dbReference type="GO" id="GO:0008380">
    <property type="term" value="P:RNA splicing"/>
    <property type="evidence" value="ECO:0007669"/>
    <property type="project" value="UniProtKB-KW"/>
</dbReference>
<evidence type="ECO:0000256" key="1">
    <source>
        <dbReference type="ARBA" id="ARBA00004123"/>
    </source>
</evidence>
<dbReference type="SMART" id="SM00360">
    <property type="entry name" value="RRM"/>
    <property type="match status" value="4"/>
</dbReference>
<keyword evidence="13" id="KW-1185">Reference proteome</keyword>
<dbReference type="PANTHER" id="PTHR24012">
    <property type="entry name" value="RNA BINDING PROTEIN"/>
    <property type="match status" value="1"/>
</dbReference>
<dbReference type="GO" id="GO:0006397">
    <property type="term" value="P:mRNA processing"/>
    <property type="evidence" value="ECO:0007669"/>
    <property type="project" value="UniProtKB-KW"/>
</dbReference>
<keyword evidence="4 9" id="KW-0694">RNA-binding</keyword>
<evidence type="ECO:0000256" key="5">
    <source>
        <dbReference type="ARBA" id="ARBA00023187"/>
    </source>
</evidence>
<evidence type="ECO:0000256" key="9">
    <source>
        <dbReference type="PROSITE-ProRule" id="PRU00176"/>
    </source>
</evidence>
<evidence type="ECO:0000256" key="4">
    <source>
        <dbReference type="ARBA" id="ARBA00022884"/>
    </source>
</evidence>
<dbReference type="Proteomes" id="UP001148614">
    <property type="component" value="Unassembled WGS sequence"/>
</dbReference>
<keyword evidence="2" id="KW-0507">mRNA processing</keyword>
<dbReference type="CDD" id="cd00590">
    <property type="entry name" value="RRM_SF"/>
    <property type="match status" value="1"/>
</dbReference>
<dbReference type="EMBL" id="JANPWZ010003223">
    <property type="protein sequence ID" value="KAJ3553729.1"/>
    <property type="molecule type" value="Genomic_DNA"/>
</dbReference>
<dbReference type="Pfam" id="PF00076">
    <property type="entry name" value="RRM_1"/>
    <property type="match status" value="3"/>
</dbReference>
<dbReference type="AlphaFoldDB" id="A0A9W8N400"/>
<evidence type="ECO:0000259" key="11">
    <source>
        <dbReference type="PROSITE" id="PS50102"/>
    </source>
</evidence>
<feature type="region of interest" description="Disordered" evidence="10">
    <location>
        <begin position="272"/>
        <end position="291"/>
    </location>
</feature>
<feature type="domain" description="RRM" evidence="11">
    <location>
        <begin position="605"/>
        <end position="681"/>
    </location>
</feature>
<dbReference type="Pfam" id="PF16842">
    <property type="entry name" value="RRM_occluded"/>
    <property type="match status" value="1"/>
</dbReference>
<feature type="compositionally biased region" description="Polar residues" evidence="10">
    <location>
        <begin position="818"/>
        <end position="835"/>
    </location>
</feature>
<feature type="region of interest" description="Disordered" evidence="10">
    <location>
        <begin position="355"/>
        <end position="430"/>
    </location>
</feature>
<dbReference type="PROSITE" id="PS50102">
    <property type="entry name" value="RRM"/>
    <property type="match status" value="4"/>
</dbReference>
<dbReference type="FunFam" id="3.30.70.330:FF:000365">
    <property type="entry name" value="U4/U6 snRNA-associated-splicing factor PRP24"/>
    <property type="match status" value="1"/>
</dbReference>
<evidence type="ECO:0000256" key="6">
    <source>
        <dbReference type="ARBA" id="ARBA00023242"/>
    </source>
</evidence>
<feature type="domain" description="RRM" evidence="11">
    <location>
        <begin position="514"/>
        <end position="591"/>
    </location>
</feature>